<keyword evidence="1" id="KW-1133">Transmembrane helix</keyword>
<sequence length="40" mass="4602">MNDPTEQREPATSFKWVIITGLTVWTLGAAMIVWSRFFSN</sequence>
<reference evidence="2 3" key="1">
    <citation type="submission" date="2019-02" db="EMBL/GenBank/DDBJ databases">
        <title>Deep-cultivation of Planctomycetes and their phenomic and genomic characterization uncovers novel biology.</title>
        <authorList>
            <person name="Wiegand S."/>
            <person name="Jogler M."/>
            <person name="Boedeker C."/>
            <person name="Pinto D."/>
            <person name="Vollmers J."/>
            <person name="Rivas-Marin E."/>
            <person name="Kohn T."/>
            <person name="Peeters S.H."/>
            <person name="Heuer A."/>
            <person name="Rast P."/>
            <person name="Oberbeckmann S."/>
            <person name="Bunk B."/>
            <person name="Jeske O."/>
            <person name="Meyerdierks A."/>
            <person name="Storesund J.E."/>
            <person name="Kallscheuer N."/>
            <person name="Luecker S."/>
            <person name="Lage O.M."/>
            <person name="Pohl T."/>
            <person name="Merkel B.J."/>
            <person name="Hornburger P."/>
            <person name="Mueller R.-W."/>
            <person name="Bruemmer F."/>
            <person name="Labrenz M."/>
            <person name="Spormann A.M."/>
            <person name="Op den Camp H."/>
            <person name="Overmann J."/>
            <person name="Amann R."/>
            <person name="Jetten M.S.M."/>
            <person name="Mascher T."/>
            <person name="Medema M.H."/>
            <person name="Devos D.P."/>
            <person name="Kaster A.-K."/>
            <person name="Ovreas L."/>
            <person name="Rohde M."/>
            <person name="Galperin M.Y."/>
            <person name="Jogler C."/>
        </authorList>
    </citation>
    <scope>NUCLEOTIDE SEQUENCE [LARGE SCALE GENOMIC DNA]</scope>
    <source>
        <strain evidence="2 3">ETA_A1</strain>
    </source>
</reference>
<dbReference type="KEGG" id="uli:ETAA1_28690"/>
<evidence type="ECO:0000256" key="1">
    <source>
        <dbReference type="SAM" id="Phobius"/>
    </source>
</evidence>
<dbReference type="Proteomes" id="UP000319576">
    <property type="component" value="Chromosome"/>
</dbReference>
<dbReference type="AlphaFoldDB" id="A0A517XTR5"/>
<feature type="transmembrane region" description="Helical" evidence="1">
    <location>
        <begin position="16"/>
        <end position="34"/>
    </location>
</feature>
<dbReference type="EMBL" id="CP036273">
    <property type="protein sequence ID" value="QDU20906.1"/>
    <property type="molecule type" value="Genomic_DNA"/>
</dbReference>
<keyword evidence="1" id="KW-0472">Membrane</keyword>
<keyword evidence="3" id="KW-1185">Reference proteome</keyword>
<evidence type="ECO:0000313" key="2">
    <source>
        <dbReference type="EMBL" id="QDU20906.1"/>
    </source>
</evidence>
<protein>
    <submittedName>
        <fullName evidence="2">Uncharacterized protein</fullName>
    </submittedName>
</protein>
<gene>
    <name evidence="2" type="ORF">ETAA1_28690</name>
</gene>
<accession>A0A517XTR5</accession>
<organism evidence="2 3">
    <name type="scientific">Urbifossiella limnaea</name>
    <dbReference type="NCBI Taxonomy" id="2528023"/>
    <lineage>
        <taxon>Bacteria</taxon>
        <taxon>Pseudomonadati</taxon>
        <taxon>Planctomycetota</taxon>
        <taxon>Planctomycetia</taxon>
        <taxon>Gemmatales</taxon>
        <taxon>Gemmataceae</taxon>
        <taxon>Urbifossiella</taxon>
    </lineage>
</organism>
<dbReference type="RefSeq" id="WP_261342016.1">
    <property type="nucleotide sequence ID" value="NZ_CP036273.1"/>
</dbReference>
<keyword evidence="1" id="KW-0812">Transmembrane</keyword>
<evidence type="ECO:0000313" key="3">
    <source>
        <dbReference type="Proteomes" id="UP000319576"/>
    </source>
</evidence>
<proteinExistence type="predicted"/>
<name>A0A517XTR5_9BACT</name>